<keyword evidence="4 12" id="KW-0812">Transmembrane</keyword>
<evidence type="ECO:0000256" key="12">
    <source>
        <dbReference type="RuleBase" id="RU003822"/>
    </source>
</evidence>
<keyword evidence="3 12" id="KW-0633">Potassium transport</keyword>
<dbReference type="PRINTS" id="PR01320">
    <property type="entry name" value="KIRCHANNEL"/>
</dbReference>
<evidence type="ECO:0000256" key="3">
    <source>
        <dbReference type="ARBA" id="ARBA00022538"/>
    </source>
</evidence>
<evidence type="ECO:0000256" key="8">
    <source>
        <dbReference type="ARBA" id="ARBA00023065"/>
    </source>
</evidence>
<evidence type="ECO:0000313" key="17">
    <source>
        <dbReference type="EMBL" id="CAD5118640.1"/>
    </source>
</evidence>
<dbReference type="GO" id="GO:0005242">
    <property type="term" value="F:inward rectifier potassium channel activity"/>
    <property type="evidence" value="ECO:0007669"/>
    <property type="project" value="InterPro"/>
</dbReference>
<dbReference type="PANTHER" id="PTHR11767:SF102">
    <property type="entry name" value="INWARDLY RECTIFYING POTASSIUM CHANNEL 1, ISOFORM F"/>
    <property type="match status" value="1"/>
</dbReference>
<feature type="region of interest" description="Disordered" evidence="13">
    <location>
        <begin position="456"/>
        <end position="479"/>
    </location>
</feature>
<evidence type="ECO:0000256" key="4">
    <source>
        <dbReference type="ARBA" id="ARBA00022692"/>
    </source>
</evidence>
<dbReference type="FunFam" id="2.60.40.1400:FF:000001">
    <property type="entry name" value="G protein-activated inward rectifier potassium channel 2"/>
    <property type="match status" value="1"/>
</dbReference>
<feature type="transmembrane region" description="Helical" evidence="14">
    <location>
        <begin position="170"/>
        <end position="193"/>
    </location>
</feature>
<feature type="transmembrane region" description="Helical" evidence="14">
    <location>
        <begin position="248"/>
        <end position="273"/>
    </location>
</feature>
<evidence type="ECO:0000256" key="11">
    <source>
        <dbReference type="ARBA" id="ARBA00034430"/>
    </source>
</evidence>
<keyword evidence="5 12" id="KW-0851">Voltage-gated channel</keyword>
<feature type="domain" description="Potassium channel inwardly rectifying transmembrane" evidence="15">
    <location>
        <begin position="135"/>
        <end position="278"/>
    </location>
</feature>
<dbReference type="Pfam" id="PF01007">
    <property type="entry name" value="IRK"/>
    <property type="match status" value="1"/>
</dbReference>
<gene>
    <name evidence="17" type="ORF">DGYR_LOCUS6984</name>
</gene>
<evidence type="ECO:0000259" key="15">
    <source>
        <dbReference type="Pfam" id="PF01007"/>
    </source>
</evidence>
<evidence type="ECO:0000256" key="1">
    <source>
        <dbReference type="ARBA" id="ARBA00004141"/>
    </source>
</evidence>
<dbReference type="GO" id="GO:0034702">
    <property type="term" value="C:monoatomic ion channel complex"/>
    <property type="evidence" value="ECO:0007669"/>
    <property type="project" value="UniProtKB-KW"/>
</dbReference>
<dbReference type="SUPFAM" id="SSF81324">
    <property type="entry name" value="Voltage-gated potassium channels"/>
    <property type="match status" value="1"/>
</dbReference>
<dbReference type="Gene3D" id="2.60.40.1400">
    <property type="entry name" value="G protein-activated inward rectifier potassium channel 1"/>
    <property type="match status" value="1"/>
</dbReference>
<comment type="similarity">
    <text evidence="12">Belongs to the inward rectifier-type potassium channel (TC 1.A.2.1) family.</text>
</comment>
<feature type="compositionally biased region" description="Basic residues" evidence="13">
    <location>
        <begin position="511"/>
        <end position="527"/>
    </location>
</feature>
<dbReference type="Gene3D" id="1.10.287.70">
    <property type="match status" value="1"/>
</dbReference>
<keyword evidence="9 14" id="KW-0472">Membrane</keyword>
<keyword evidence="18" id="KW-1185">Reference proteome</keyword>
<dbReference type="InterPro" id="IPR041647">
    <property type="entry name" value="IRK_C"/>
</dbReference>
<dbReference type="OrthoDB" id="273257at2759"/>
<organism evidence="17 18">
    <name type="scientific">Dimorphilus gyrociliatus</name>
    <dbReference type="NCBI Taxonomy" id="2664684"/>
    <lineage>
        <taxon>Eukaryota</taxon>
        <taxon>Metazoa</taxon>
        <taxon>Spiralia</taxon>
        <taxon>Lophotrochozoa</taxon>
        <taxon>Annelida</taxon>
        <taxon>Polychaeta</taxon>
        <taxon>Polychaeta incertae sedis</taxon>
        <taxon>Dinophilidae</taxon>
        <taxon>Dimorphilus</taxon>
    </lineage>
</organism>
<evidence type="ECO:0000256" key="14">
    <source>
        <dbReference type="SAM" id="Phobius"/>
    </source>
</evidence>
<dbReference type="InterPro" id="IPR016449">
    <property type="entry name" value="K_chnl_inward-rec_Kir"/>
</dbReference>
<dbReference type="Proteomes" id="UP000549394">
    <property type="component" value="Unassembled WGS sequence"/>
</dbReference>
<accession>A0A7I8VSD5</accession>
<comment type="caution">
    <text evidence="17">The sequence shown here is derived from an EMBL/GenBank/DDBJ whole genome shotgun (WGS) entry which is preliminary data.</text>
</comment>
<evidence type="ECO:0000256" key="2">
    <source>
        <dbReference type="ARBA" id="ARBA00022448"/>
    </source>
</evidence>
<keyword evidence="7 14" id="KW-1133">Transmembrane helix</keyword>
<dbReference type="InterPro" id="IPR013518">
    <property type="entry name" value="K_chnl_inward-rec_Kir_cyto"/>
</dbReference>
<keyword evidence="6 12" id="KW-0630">Potassium</keyword>
<dbReference type="GO" id="GO:1990573">
    <property type="term" value="P:potassium ion import across plasma membrane"/>
    <property type="evidence" value="ECO:0007669"/>
    <property type="project" value="TreeGrafter"/>
</dbReference>
<comment type="subcellular location">
    <subcellularLocation>
        <location evidence="1 12">Membrane</location>
        <topology evidence="1 12">Multi-pass membrane protein</topology>
    </subcellularLocation>
</comment>
<keyword evidence="10 12" id="KW-0407">Ion channel</keyword>
<dbReference type="SUPFAM" id="SSF81296">
    <property type="entry name" value="E set domains"/>
    <property type="match status" value="1"/>
</dbReference>
<reference evidence="17 18" key="1">
    <citation type="submission" date="2020-08" db="EMBL/GenBank/DDBJ databases">
        <authorList>
            <person name="Hejnol A."/>
        </authorList>
    </citation>
    <scope>NUCLEOTIDE SEQUENCE [LARGE SCALE GENOMIC DNA]</scope>
</reference>
<evidence type="ECO:0000313" key="18">
    <source>
        <dbReference type="Proteomes" id="UP000549394"/>
    </source>
</evidence>
<dbReference type="GO" id="GO:0034765">
    <property type="term" value="P:regulation of monoatomic ion transmembrane transport"/>
    <property type="evidence" value="ECO:0007669"/>
    <property type="project" value="TreeGrafter"/>
</dbReference>
<dbReference type="PANTHER" id="PTHR11767">
    <property type="entry name" value="INWARD RECTIFIER POTASSIUM CHANNEL"/>
    <property type="match status" value="1"/>
</dbReference>
<keyword evidence="8 12" id="KW-0406">Ion transport</keyword>
<sequence length="539" mass="61672">MHTHTHRRAHTGETFDAAVGSLLPLTVEENVALGKAPSAPEDLQRAPEVDIKRSSPTPPLQLRPPKIPTRIYDRKASMPICDSKPLPIDTDRFQIRRYNSVPNEDDDGCPKQNTDVNSLVKRGRLWAQRHQRRLVHKSGETNLTFTNVSQRRRRFMLDLFTTLLDLQWSYTLLLGVFIFIMSFLLFAVAWYLICWWNEDTARLFEDEAELDYACVQYVNDFASSFLFSIETQHTIGYGRRVINTRCKIAIFLLCCQTCFGLLIQSLLTGLIFAKLSRPRRRGETIMFSKNAVICIRDGEYCLVFRVGDMRHSQLVAVTVRAIIVKNKMTREGETLPLYQQTIKVHNEKSDDNEVFLAWPSTVVHKINSESPLFDVSADSLFSESFELIVILEGTIESSGMVTQVRTSYLPCEILWAHRLSPLITYQKDNGKYKIDYSSFHETTPVLNMPDCSARELAAKPPSRSPVSGTDHDWGTLSVRRRSPISSSRVTLGFSTRKASLSGMKRMFSLNKFRRGSLKQERQKKRSDKNKQLDNDNNST</sequence>
<proteinExistence type="inferred from homology"/>
<dbReference type="GO" id="GO:0005886">
    <property type="term" value="C:plasma membrane"/>
    <property type="evidence" value="ECO:0007669"/>
    <property type="project" value="TreeGrafter"/>
</dbReference>
<dbReference type="InterPro" id="IPR014756">
    <property type="entry name" value="Ig_E-set"/>
</dbReference>
<feature type="compositionally biased region" description="Basic and acidic residues" evidence="13">
    <location>
        <begin position="42"/>
        <end position="53"/>
    </location>
</feature>
<name>A0A7I8VSD5_9ANNE</name>
<keyword evidence="2 12" id="KW-0813">Transport</keyword>
<evidence type="ECO:0000256" key="9">
    <source>
        <dbReference type="ARBA" id="ARBA00023136"/>
    </source>
</evidence>
<dbReference type="Pfam" id="PF17655">
    <property type="entry name" value="IRK_C"/>
    <property type="match status" value="1"/>
</dbReference>
<evidence type="ECO:0000256" key="10">
    <source>
        <dbReference type="ARBA" id="ARBA00023303"/>
    </source>
</evidence>
<evidence type="ECO:0000256" key="5">
    <source>
        <dbReference type="ARBA" id="ARBA00022882"/>
    </source>
</evidence>
<dbReference type="EMBL" id="CAJFCJ010000009">
    <property type="protein sequence ID" value="CAD5118640.1"/>
    <property type="molecule type" value="Genomic_DNA"/>
</dbReference>
<feature type="region of interest" description="Disordered" evidence="13">
    <location>
        <begin position="34"/>
        <end position="66"/>
    </location>
</feature>
<feature type="domain" description="Inward rectifier potassium channel C-terminal" evidence="16">
    <location>
        <begin position="285"/>
        <end position="458"/>
    </location>
</feature>
<dbReference type="AlphaFoldDB" id="A0A7I8VSD5"/>
<evidence type="ECO:0000256" key="7">
    <source>
        <dbReference type="ARBA" id="ARBA00022989"/>
    </source>
</evidence>
<feature type="region of interest" description="Disordered" evidence="13">
    <location>
        <begin position="511"/>
        <end position="539"/>
    </location>
</feature>
<feature type="compositionally biased region" description="Pro residues" evidence="13">
    <location>
        <begin position="56"/>
        <end position="66"/>
    </location>
</feature>
<dbReference type="InterPro" id="IPR040445">
    <property type="entry name" value="Kir_TM"/>
</dbReference>
<comment type="catalytic activity">
    <reaction evidence="11">
        <text>K(+)(in) = K(+)(out)</text>
        <dbReference type="Rhea" id="RHEA:29463"/>
        <dbReference type="ChEBI" id="CHEBI:29103"/>
    </reaction>
</comment>
<evidence type="ECO:0000256" key="6">
    <source>
        <dbReference type="ARBA" id="ARBA00022958"/>
    </source>
</evidence>
<evidence type="ECO:0000256" key="13">
    <source>
        <dbReference type="SAM" id="MobiDB-lite"/>
    </source>
</evidence>
<protein>
    <submittedName>
        <fullName evidence="17">DgyrCDS7331</fullName>
    </submittedName>
</protein>
<evidence type="ECO:0000259" key="16">
    <source>
        <dbReference type="Pfam" id="PF17655"/>
    </source>
</evidence>